<dbReference type="Pfam" id="PF02910">
    <property type="entry name" value="Succ_DH_flav_C"/>
    <property type="match status" value="1"/>
</dbReference>
<dbReference type="InterPro" id="IPR005288">
    <property type="entry name" value="NadB"/>
</dbReference>
<feature type="signal peptide" evidence="14">
    <location>
        <begin position="1"/>
        <end position="24"/>
    </location>
</feature>
<keyword evidence="14" id="KW-0732">Signal</keyword>
<feature type="chain" id="PRO_5046912383" description="L-aspartate oxidase" evidence="14">
    <location>
        <begin position="25"/>
        <end position="519"/>
    </location>
</feature>
<evidence type="ECO:0000256" key="14">
    <source>
        <dbReference type="SAM" id="SignalP"/>
    </source>
</evidence>
<name>A0ABW4L5N9_9MICO</name>
<keyword evidence="8" id="KW-0274">FAD</keyword>
<evidence type="ECO:0000256" key="1">
    <source>
        <dbReference type="ARBA" id="ARBA00001974"/>
    </source>
</evidence>
<keyword evidence="6" id="KW-0285">Flavoprotein</keyword>
<keyword evidence="9" id="KW-0560">Oxidoreductase</keyword>
<dbReference type="Pfam" id="PF00890">
    <property type="entry name" value="FAD_binding_2"/>
    <property type="match status" value="1"/>
</dbReference>
<dbReference type="EMBL" id="JBHUEE010000007">
    <property type="protein sequence ID" value="MFD1718785.1"/>
    <property type="molecule type" value="Genomic_DNA"/>
</dbReference>
<evidence type="ECO:0000313" key="17">
    <source>
        <dbReference type="EMBL" id="MFD1718785.1"/>
    </source>
</evidence>
<dbReference type="SUPFAM" id="SSF46977">
    <property type="entry name" value="Succinate dehydrogenase/fumarate reductase flavoprotein C-terminal domain"/>
    <property type="match status" value="1"/>
</dbReference>
<evidence type="ECO:0000256" key="4">
    <source>
        <dbReference type="ARBA" id="ARBA00012173"/>
    </source>
</evidence>
<dbReference type="EC" id="1.4.3.16" evidence="4"/>
<evidence type="ECO:0000256" key="6">
    <source>
        <dbReference type="ARBA" id="ARBA00022630"/>
    </source>
</evidence>
<dbReference type="InterPro" id="IPR036188">
    <property type="entry name" value="FAD/NAD-bd_sf"/>
</dbReference>
<feature type="domain" description="FAD-dependent oxidoreductase 2 FAD-binding" evidence="15">
    <location>
        <begin position="9"/>
        <end position="373"/>
    </location>
</feature>
<dbReference type="InterPro" id="IPR037099">
    <property type="entry name" value="Fum_R/Succ_DH_flav-like_C_sf"/>
</dbReference>
<evidence type="ECO:0000256" key="2">
    <source>
        <dbReference type="ARBA" id="ARBA00004950"/>
    </source>
</evidence>
<comment type="cofactor">
    <cofactor evidence="1">
        <name>FAD</name>
        <dbReference type="ChEBI" id="CHEBI:57692"/>
    </cofactor>
</comment>
<protein>
    <recommendedName>
        <fullName evidence="5">L-aspartate oxidase</fullName>
        <ecNumber evidence="4">1.4.3.16</ecNumber>
    </recommendedName>
    <alternativeName>
        <fullName evidence="11">Quinolinate synthase B</fullName>
    </alternativeName>
</protein>
<comment type="pathway">
    <text evidence="2">Cofactor biosynthesis; NAD(+) biosynthesis; iminoaspartate from L-aspartate (oxidase route): step 1/1.</text>
</comment>
<keyword evidence="18" id="KW-1185">Reference proteome</keyword>
<comment type="catalytic activity">
    <reaction evidence="12">
        <text>L-aspartate + O2 = iminosuccinate + H2O2</text>
        <dbReference type="Rhea" id="RHEA:25876"/>
        <dbReference type="ChEBI" id="CHEBI:15379"/>
        <dbReference type="ChEBI" id="CHEBI:16240"/>
        <dbReference type="ChEBI" id="CHEBI:29991"/>
        <dbReference type="ChEBI" id="CHEBI:77875"/>
        <dbReference type="EC" id="1.4.3.16"/>
    </reaction>
    <physiologicalReaction direction="left-to-right" evidence="12">
        <dbReference type="Rhea" id="RHEA:25877"/>
    </physiologicalReaction>
</comment>
<feature type="region of interest" description="Disordered" evidence="13">
    <location>
        <begin position="479"/>
        <end position="519"/>
    </location>
</feature>
<dbReference type="Proteomes" id="UP001597277">
    <property type="component" value="Unassembled WGS sequence"/>
</dbReference>
<evidence type="ECO:0000256" key="11">
    <source>
        <dbReference type="ARBA" id="ARBA00030386"/>
    </source>
</evidence>
<dbReference type="PANTHER" id="PTHR42716">
    <property type="entry name" value="L-ASPARTATE OXIDASE"/>
    <property type="match status" value="1"/>
</dbReference>
<dbReference type="SUPFAM" id="SSF56425">
    <property type="entry name" value="Succinate dehydrogenase/fumarate reductase flavoprotein, catalytic domain"/>
    <property type="match status" value="1"/>
</dbReference>
<evidence type="ECO:0000256" key="10">
    <source>
        <dbReference type="ARBA" id="ARBA00029426"/>
    </source>
</evidence>
<comment type="caution">
    <text evidence="17">The sequence shown here is derived from an EMBL/GenBank/DDBJ whole genome shotgun (WGS) entry which is preliminary data.</text>
</comment>
<feature type="domain" description="Fumarate reductase/succinate dehydrogenase flavoprotein-like C-terminal" evidence="16">
    <location>
        <begin position="467"/>
        <end position="505"/>
    </location>
</feature>
<evidence type="ECO:0000256" key="8">
    <source>
        <dbReference type="ARBA" id="ARBA00022827"/>
    </source>
</evidence>
<reference evidence="18" key="1">
    <citation type="journal article" date="2019" name="Int. J. Syst. Evol. Microbiol.">
        <title>The Global Catalogue of Microorganisms (GCM) 10K type strain sequencing project: providing services to taxonomists for standard genome sequencing and annotation.</title>
        <authorList>
            <consortium name="The Broad Institute Genomics Platform"/>
            <consortium name="The Broad Institute Genome Sequencing Center for Infectious Disease"/>
            <person name="Wu L."/>
            <person name="Ma J."/>
        </authorList>
    </citation>
    <scope>NUCLEOTIDE SEQUENCE [LARGE SCALE GENOMIC DNA]</scope>
    <source>
        <strain evidence="18">JCM 17130</strain>
    </source>
</reference>
<dbReference type="PRINTS" id="PR00368">
    <property type="entry name" value="FADPNR"/>
</dbReference>
<accession>A0ABW4L5N9</accession>
<comment type="similarity">
    <text evidence="3">Belongs to the FAD-dependent oxidoreductase 2 family. NadB subfamily.</text>
</comment>
<gene>
    <name evidence="17" type="ORF">ACFSE6_13130</name>
</gene>
<evidence type="ECO:0000256" key="5">
    <source>
        <dbReference type="ARBA" id="ARBA00021901"/>
    </source>
</evidence>
<evidence type="ECO:0000256" key="7">
    <source>
        <dbReference type="ARBA" id="ARBA00022642"/>
    </source>
</evidence>
<proteinExistence type="inferred from homology"/>
<dbReference type="InterPro" id="IPR003953">
    <property type="entry name" value="FAD-dep_OxRdtase_2_FAD-bd"/>
</dbReference>
<evidence type="ECO:0000256" key="13">
    <source>
        <dbReference type="SAM" id="MobiDB-lite"/>
    </source>
</evidence>
<organism evidence="17 18">
    <name type="scientific">Georgenia deserti</name>
    <dbReference type="NCBI Taxonomy" id="2093781"/>
    <lineage>
        <taxon>Bacteria</taxon>
        <taxon>Bacillati</taxon>
        <taxon>Actinomycetota</taxon>
        <taxon>Actinomycetes</taxon>
        <taxon>Micrococcales</taxon>
        <taxon>Bogoriellaceae</taxon>
        <taxon>Georgenia</taxon>
    </lineage>
</organism>
<dbReference type="SUPFAM" id="SSF51905">
    <property type="entry name" value="FAD/NAD(P)-binding domain"/>
    <property type="match status" value="1"/>
</dbReference>
<evidence type="ECO:0000313" key="18">
    <source>
        <dbReference type="Proteomes" id="UP001597277"/>
    </source>
</evidence>
<dbReference type="RefSeq" id="WP_388007772.1">
    <property type="nucleotide sequence ID" value="NZ_JBHUEE010000007.1"/>
</dbReference>
<dbReference type="InterPro" id="IPR015939">
    <property type="entry name" value="Fum_Rdtase/Succ_DH_flav-like_C"/>
</dbReference>
<dbReference type="Gene3D" id="3.50.50.60">
    <property type="entry name" value="FAD/NAD(P)-binding domain"/>
    <property type="match status" value="1"/>
</dbReference>
<dbReference type="PANTHER" id="PTHR42716:SF2">
    <property type="entry name" value="L-ASPARTATE OXIDASE, CHLOROPLASTIC"/>
    <property type="match status" value="1"/>
</dbReference>
<keyword evidence="7" id="KW-0662">Pyridine nucleotide biosynthesis</keyword>
<evidence type="ECO:0000256" key="9">
    <source>
        <dbReference type="ARBA" id="ARBA00023002"/>
    </source>
</evidence>
<evidence type="ECO:0000259" key="16">
    <source>
        <dbReference type="Pfam" id="PF02910"/>
    </source>
</evidence>
<dbReference type="Gene3D" id="3.90.700.10">
    <property type="entry name" value="Succinate dehydrogenase/fumarate reductase flavoprotein, catalytic domain"/>
    <property type="match status" value="1"/>
</dbReference>
<evidence type="ECO:0000259" key="15">
    <source>
        <dbReference type="Pfam" id="PF00890"/>
    </source>
</evidence>
<evidence type="ECO:0000256" key="12">
    <source>
        <dbReference type="ARBA" id="ARBA00048305"/>
    </source>
</evidence>
<sequence length="519" mass="52672">MTGRRRRAVVVVGGGVAGASAALAAAEDGADVVLLTAGDLLDSATARAQGGIAAAIWPDDSPARHAEDTRAVGAGLCDPAAVDLLTRAGADAVRALVAAGAPFDRNADGTLARGLEAAHSRRRILHAGGDASGRRLAEHLVGRLAAARIDIREHTPIRDLVTAGGVVTGVRPAGGDVIGADALVLATGGLGRLYPATSNPTGALGGGILAAWRVGAALADLEFVQFHPTATPDGLLVSEAVRGAGAVLRDEHGRRFLAEVDPRAELAPRDVVAAATAAVIGAQDGRPAYLDATVLADDGIDLAARFPTIDRALADRGVDWRTDLVPIMPAAHFLMGGVRTDLDGRTNVPGLLAAGECARTGVHGANRLASNSLLEGLVFGTRAGRTAARAGTGTVPAWPATAVDDAVAAPDREETGPPAGSQERLDAVGACLRDGVGVDRDAPGLARALARLDRLAAGADAAAERAALARLVARAAWERPESRGAHRRRDHPATDPALAAPRTLVRGRPQEGHACSTAA</sequence>
<dbReference type="Gene3D" id="1.20.58.100">
    <property type="entry name" value="Fumarate reductase/succinate dehydrogenase flavoprotein-like, C-terminal domain"/>
    <property type="match status" value="1"/>
</dbReference>
<dbReference type="InterPro" id="IPR027477">
    <property type="entry name" value="Succ_DH/fumarate_Rdtase_cat_sf"/>
</dbReference>
<comment type="function">
    <text evidence="10">Catalyzes the oxidation of L-aspartate to iminoaspartate, the first step in the de novo biosynthesis of NAD(+).</text>
</comment>
<evidence type="ECO:0000256" key="3">
    <source>
        <dbReference type="ARBA" id="ARBA00008562"/>
    </source>
</evidence>